<feature type="domain" description="Ice-binding protein C-terminal" evidence="3">
    <location>
        <begin position="411"/>
        <end position="435"/>
    </location>
</feature>
<reference evidence="4 5" key="1">
    <citation type="submission" date="2019-07" db="EMBL/GenBank/DDBJ databases">
        <title>Description of 53C-WASEF.</title>
        <authorList>
            <person name="Pitt A."/>
            <person name="Hahn M.W."/>
        </authorList>
    </citation>
    <scope>NUCLEOTIDE SEQUENCE [LARGE SCALE GENOMIC DNA]</scope>
    <source>
        <strain evidence="4 5">53C-WASEF</strain>
    </source>
</reference>
<keyword evidence="5" id="KW-1185">Reference proteome</keyword>
<dbReference type="NCBIfam" id="TIGR02601">
    <property type="entry name" value="autotrns_rpt"/>
    <property type="match status" value="1"/>
</dbReference>
<feature type="signal peptide" evidence="2">
    <location>
        <begin position="1"/>
        <end position="24"/>
    </location>
</feature>
<keyword evidence="1 2" id="KW-0732">Signal</keyword>
<dbReference type="InterPro" id="IPR013424">
    <property type="entry name" value="Ice-binding_C"/>
</dbReference>
<evidence type="ECO:0000313" key="5">
    <source>
        <dbReference type="Proteomes" id="UP000315648"/>
    </source>
</evidence>
<dbReference type="Proteomes" id="UP000315648">
    <property type="component" value="Unassembled WGS sequence"/>
</dbReference>
<proteinExistence type="predicted"/>
<feature type="chain" id="PRO_5021736876" evidence="2">
    <location>
        <begin position="25"/>
        <end position="439"/>
    </location>
</feature>
<name>A0A556QRP3_9BACT</name>
<dbReference type="OrthoDB" id="9979299at2"/>
<gene>
    <name evidence="4" type="ORF">FPL22_08515</name>
</gene>
<comment type="caution">
    <text evidence="4">The sequence shown here is derived from an EMBL/GenBank/DDBJ whole genome shotgun (WGS) entry which is preliminary data.</text>
</comment>
<dbReference type="Pfam" id="PF07589">
    <property type="entry name" value="PEP-CTERM"/>
    <property type="match status" value="1"/>
</dbReference>
<accession>A0A556QRP3</accession>
<organism evidence="4 5">
    <name type="scientific">Rariglobus hedericola</name>
    <dbReference type="NCBI Taxonomy" id="2597822"/>
    <lineage>
        <taxon>Bacteria</taxon>
        <taxon>Pseudomonadati</taxon>
        <taxon>Verrucomicrobiota</taxon>
        <taxon>Opitutia</taxon>
        <taxon>Opitutales</taxon>
        <taxon>Opitutaceae</taxon>
        <taxon>Rariglobus</taxon>
    </lineage>
</organism>
<dbReference type="NCBIfam" id="TIGR02595">
    <property type="entry name" value="PEP_CTERM"/>
    <property type="match status" value="1"/>
</dbReference>
<protein>
    <submittedName>
        <fullName evidence="4">PEP-CTERM sorting domain-containing protein</fullName>
    </submittedName>
</protein>
<dbReference type="InterPro" id="IPR013425">
    <property type="entry name" value="Autotrns_rpt"/>
</dbReference>
<evidence type="ECO:0000259" key="3">
    <source>
        <dbReference type="Pfam" id="PF07589"/>
    </source>
</evidence>
<evidence type="ECO:0000313" key="4">
    <source>
        <dbReference type="EMBL" id="TSJ79317.1"/>
    </source>
</evidence>
<dbReference type="AlphaFoldDB" id="A0A556QRP3"/>
<evidence type="ECO:0000256" key="2">
    <source>
        <dbReference type="SAM" id="SignalP"/>
    </source>
</evidence>
<sequence length="439" mass="43822">MKSRPNRFLSAALVLLALIAPLKAATYTWTSATTGGAWDTTSSNWSGAGSTWVNGNDATFGFTTGTTVTLSSAITTTGITSNGTATLGIGAGSLIAPSFTFTNTGYIDLSSTLGGTGGLSISSSSTGRLNLKAAASYTGDTFLTGSAYLNLDGNPDNLLPTGTTVNMAAGTTVRLGKAAGNQQISGLVSTTANAGTVTITAAGYNLTLSTKSGTTTTFSGTISGNSTNTLNLVINGSGTQALNGTNSFYGTTTVSSGTLSLGSNLTNTGSISVSGGTLTSSIANVNLGTGGVSVSNGGTIDTRGSAIGSFTLAAGQDFMSNGGTLKFDLDTTSSLDQIKGSGAGSSFNLTNTSLTLNLISWNVGDYNNSYSLFSGFIDSGSVSGVTITGYDTTNWVASLSNTGVLSFSASAVPEPSTYAMLAGAAMLGFAALRRRRTIV</sequence>
<dbReference type="EMBL" id="VMBG01000001">
    <property type="protein sequence ID" value="TSJ79317.1"/>
    <property type="molecule type" value="Genomic_DNA"/>
</dbReference>
<evidence type="ECO:0000256" key="1">
    <source>
        <dbReference type="ARBA" id="ARBA00022729"/>
    </source>
</evidence>
<dbReference type="RefSeq" id="WP_144229745.1">
    <property type="nucleotide sequence ID" value="NZ_CBCRVV010000007.1"/>
</dbReference>